<comment type="caution">
    <text evidence="1">The sequence shown here is derived from an EMBL/GenBank/DDBJ whole genome shotgun (WGS) entry which is preliminary data.</text>
</comment>
<sequence>MKFVLEKAGRGRGRKEVEVFKVPLFAVKLWNVNSRVMDCLPRTNNNVESCLNAFSNILNKHPLDRLAILNLTSLHERCTRGSRAFYNEND</sequence>
<dbReference type="AlphaFoldDB" id="A0A3M7Q0A4"/>
<dbReference type="OrthoDB" id="10529079at2759"/>
<keyword evidence="2" id="KW-1185">Reference proteome</keyword>
<gene>
    <name evidence="1" type="ORF">BpHYR1_052028</name>
</gene>
<dbReference type="Proteomes" id="UP000276133">
    <property type="component" value="Unassembled WGS sequence"/>
</dbReference>
<evidence type="ECO:0000313" key="2">
    <source>
        <dbReference type="Proteomes" id="UP000276133"/>
    </source>
</evidence>
<organism evidence="1 2">
    <name type="scientific">Brachionus plicatilis</name>
    <name type="common">Marine rotifer</name>
    <name type="synonym">Brachionus muelleri</name>
    <dbReference type="NCBI Taxonomy" id="10195"/>
    <lineage>
        <taxon>Eukaryota</taxon>
        <taxon>Metazoa</taxon>
        <taxon>Spiralia</taxon>
        <taxon>Gnathifera</taxon>
        <taxon>Rotifera</taxon>
        <taxon>Eurotatoria</taxon>
        <taxon>Monogononta</taxon>
        <taxon>Pseudotrocha</taxon>
        <taxon>Ploima</taxon>
        <taxon>Brachionidae</taxon>
        <taxon>Brachionus</taxon>
    </lineage>
</organism>
<accession>A0A3M7Q0A4</accession>
<name>A0A3M7Q0A4_BRAPC</name>
<proteinExistence type="predicted"/>
<protein>
    <submittedName>
        <fullName evidence="1">Uncharacterized protein</fullName>
    </submittedName>
</protein>
<reference evidence="1 2" key="1">
    <citation type="journal article" date="2018" name="Sci. Rep.">
        <title>Genomic signatures of local adaptation to the degree of environmental predictability in rotifers.</title>
        <authorList>
            <person name="Franch-Gras L."/>
            <person name="Hahn C."/>
            <person name="Garcia-Roger E.M."/>
            <person name="Carmona M.J."/>
            <person name="Serra M."/>
            <person name="Gomez A."/>
        </authorList>
    </citation>
    <scope>NUCLEOTIDE SEQUENCE [LARGE SCALE GENOMIC DNA]</scope>
    <source>
        <strain evidence="1">HYR1</strain>
    </source>
</reference>
<evidence type="ECO:0000313" key="1">
    <source>
        <dbReference type="EMBL" id="RNA04435.1"/>
    </source>
</evidence>
<dbReference type="EMBL" id="REGN01008109">
    <property type="protein sequence ID" value="RNA04435.1"/>
    <property type="molecule type" value="Genomic_DNA"/>
</dbReference>